<dbReference type="EMBL" id="CAJVQB010087322">
    <property type="protein sequence ID" value="CAG8847364.1"/>
    <property type="molecule type" value="Genomic_DNA"/>
</dbReference>
<evidence type="ECO:0000313" key="2">
    <source>
        <dbReference type="Proteomes" id="UP000789901"/>
    </source>
</evidence>
<keyword evidence="2" id="KW-1185">Reference proteome</keyword>
<comment type="caution">
    <text evidence="1">The sequence shown here is derived from an EMBL/GenBank/DDBJ whole genome shotgun (WGS) entry which is preliminary data.</text>
</comment>
<feature type="non-terminal residue" evidence="1">
    <location>
        <position position="41"/>
    </location>
</feature>
<sequence length="41" mass="4622">MTASSPKNARGSLCCSTYYDYIIGRQSKDFSRRSSSRTLNL</sequence>
<protein>
    <submittedName>
        <fullName evidence="1">30050_t:CDS:1</fullName>
    </submittedName>
</protein>
<proteinExistence type="predicted"/>
<organism evidence="1 2">
    <name type="scientific">Gigaspora margarita</name>
    <dbReference type="NCBI Taxonomy" id="4874"/>
    <lineage>
        <taxon>Eukaryota</taxon>
        <taxon>Fungi</taxon>
        <taxon>Fungi incertae sedis</taxon>
        <taxon>Mucoromycota</taxon>
        <taxon>Glomeromycotina</taxon>
        <taxon>Glomeromycetes</taxon>
        <taxon>Diversisporales</taxon>
        <taxon>Gigasporaceae</taxon>
        <taxon>Gigaspora</taxon>
    </lineage>
</organism>
<reference evidence="1 2" key="1">
    <citation type="submission" date="2021-06" db="EMBL/GenBank/DDBJ databases">
        <authorList>
            <person name="Kallberg Y."/>
            <person name="Tangrot J."/>
            <person name="Rosling A."/>
        </authorList>
    </citation>
    <scope>NUCLEOTIDE SEQUENCE [LARGE SCALE GENOMIC DNA]</scope>
    <source>
        <strain evidence="1 2">120-4 pot B 10/14</strain>
    </source>
</reference>
<dbReference type="Proteomes" id="UP000789901">
    <property type="component" value="Unassembled WGS sequence"/>
</dbReference>
<accession>A0ABN7X533</accession>
<gene>
    <name evidence="1" type="ORF">GMARGA_LOCUS38631</name>
</gene>
<evidence type="ECO:0000313" key="1">
    <source>
        <dbReference type="EMBL" id="CAG8847364.1"/>
    </source>
</evidence>
<name>A0ABN7X533_GIGMA</name>